<sequence>MAPESLTGARQTQPEANTFENAANLYGWPQENERGYRIQERPYGSERPLRVIHIGAGISGICMAKLLPETLSNVSLVCYDKNDDIGGTWLENRYPGCACDIPSVNYQFTWARNPKWSQFYSRADEIWQYLKDTVDAYDLTKYMRLEHEVRGAQWDEKESVWKVSVVNLRTKEVFTDTAEILVNNSGVLNDWQWPKIEGLKTFKGKICHTARWDNTINLNKAKVAVIGMGSSGIQVTSEIADKVEHLYTWVRSPTWITAGFAQNWAGPNGANFEYSKEQQDAFRQNPSAYLEYCKKIESELNQRFKFILAGTPEAAAAKKFATDQMSARLGGDAELVDKLIPKTFNVGCRRPTPGNGFLEALVRPNVTAFTQGLKKIIPRGVVNEDGTEHEVDTIVCATGFNTTWVPRFPIVAHGKNVQDLLAGRPLSYLSIAMPDIPNYWMGVGPYGPLGHGSFIPIIELVTRHILKVVKKMQRENVRSLEPRRDACEAFTEHADLFLKRTAWSGQCRSWFKQGRLDGALSIFPGSRLVYMDLLAEPRYEDYRISYVGGNQFGFLGNGFSTKEFDGSDLAYYLGTDDAPGALLPENTNSTAKQVDTKANGVAVSTTELQSDVLAH</sequence>
<dbReference type="Gene3D" id="3.50.50.60">
    <property type="entry name" value="FAD/NAD(P)-binding domain"/>
    <property type="match status" value="2"/>
</dbReference>
<evidence type="ECO:0000256" key="5">
    <source>
        <dbReference type="ARBA" id="ARBA00023002"/>
    </source>
</evidence>
<dbReference type="AlphaFoldDB" id="A0A0N0NPI9"/>
<dbReference type="GO" id="GO:0050660">
    <property type="term" value="F:flavin adenine dinucleotide binding"/>
    <property type="evidence" value="ECO:0007669"/>
    <property type="project" value="InterPro"/>
</dbReference>
<protein>
    <submittedName>
        <fullName evidence="6">Putative sterigmatocystin biosynthesis monooxygenase stcW</fullName>
    </submittedName>
</protein>
<evidence type="ECO:0000313" key="7">
    <source>
        <dbReference type="Proteomes" id="UP000038010"/>
    </source>
</evidence>
<evidence type="ECO:0000256" key="4">
    <source>
        <dbReference type="ARBA" id="ARBA00022827"/>
    </source>
</evidence>
<reference evidence="6 7" key="1">
    <citation type="submission" date="2015-06" db="EMBL/GenBank/DDBJ databases">
        <title>Draft genome of the ant-associated black yeast Phialophora attae CBS 131958.</title>
        <authorList>
            <person name="Moreno L.F."/>
            <person name="Stielow B.J."/>
            <person name="de Hoog S."/>
            <person name="Vicente V.A."/>
            <person name="Weiss V.A."/>
            <person name="de Vries M."/>
            <person name="Cruz L.M."/>
            <person name="Souza E.M."/>
        </authorList>
    </citation>
    <scope>NUCLEOTIDE SEQUENCE [LARGE SCALE GENOMIC DNA]</scope>
    <source>
        <strain evidence="6 7">CBS 131958</strain>
    </source>
</reference>
<keyword evidence="6" id="KW-0503">Monooxygenase</keyword>
<evidence type="ECO:0000256" key="1">
    <source>
        <dbReference type="ARBA" id="ARBA00001974"/>
    </source>
</evidence>
<dbReference type="EMBL" id="LFJN01000006">
    <property type="protein sequence ID" value="KPI42778.1"/>
    <property type="molecule type" value="Genomic_DNA"/>
</dbReference>
<dbReference type="GeneID" id="28733512"/>
<keyword evidence="5" id="KW-0560">Oxidoreductase</keyword>
<organism evidence="6 7">
    <name type="scientific">Cyphellophora attinorum</name>
    <dbReference type="NCBI Taxonomy" id="1664694"/>
    <lineage>
        <taxon>Eukaryota</taxon>
        <taxon>Fungi</taxon>
        <taxon>Dikarya</taxon>
        <taxon>Ascomycota</taxon>
        <taxon>Pezizomycotina</taxon>
        <taxon>Eurotiomycetes</taxon>
        <taxon>Chaetothyriomycetidae</taxon>
        <taxon>Chaetothyriales</taxon>
        <taxon>Cyphellophoraceae</taxon>
        <taxon>Cyphellophora</taxon>
    </lineage>
</organism>
<accession>A0A0N0NPI9</accession>
<dbReference type="VEuPathDB" id="FungiDB:AB675_1721"/>
<evidence type="ECO:0000313" key="6">
    <source>
        <dbReference type="EMBL" id="KPI42778.1"/>
    </source>
</evidence>
<dbReference type="InterPro" id="IPR051209">
    <property type="entry name" value="FAD-bind_Monooxygenase_sf"/>
</dbReference>
<dbReference type="PANTHER" id="PTHR42877:SF7">
    <property type="entry name" value="FLAVIN-BINDING MONOOXYGENASE-RELATED"/>
    <property type="match status" value="1"/>
</dbReference>
<dbReference type="PRINTS" id="PR00370">
    <property type="entry name" value="FMOXYGENASE"/>
</dbReference>
<dbReference type="InterPro" id="IPR020946">
    <property type="entry name" value="Flavin_mOase-like"/>
</dbReference>
<dbReference type="RefSeq" id="XP_018002741.1">
    <property type="nucleotide sequence ID" value="XM_018141632.1"/>
</dbReference>
<dbReference type="InterPro" id="IPR036188">
    <property type="entry name" value="FAD/NAD-bd_sf"/>
</dbReference>
<keyword evidence="3" id="KW-0285">Flavoprotein</keyword>
<dbReference type="InterPro" id="IPR000960">
    <property type="entry name" value="Flavin_mOase"/>
</dbReference>
<evidence type="ECO:0000256" key="2">
    <source>
        <dbReference type="ARBA" id="ARBA00010139"/>
    </source>
</evidence>
<dbReference type="Pfam" id="PF00743">
    <property type="entry name" value="FMO-like"/>
    <property type="match status" value="1"/>
</dbReference>
<dbReference type="OrthoDB" id="74360at2759"/>
<dbReference type="GO" id="GO:0004499">
    <property type="term" value="F:N,N-dimethylaniline monooxygenase activity"/>
    <property type="evidence" value="ECO:0007669"/>
    <property type="project" value="InterPro"/>
</dbReference>
<evidence type="ECO:0000256" key="3">
    <source>
        <dbReference type="ARBA" id="ARBA00022630"/>
    </source>
</evidence>
<comment type="similarity">
    <text evidence="2">Belongs to the FAD-binding monooxygenase family.</text>
</comment>
<comment type="cofactor">
    <cofactor evidence="1">
        <name>FAD</name>
        <dbReference type="ChEBI" id="CHEBI:57692"/>
    </cofactor>
</comment>
<dbReference type="PANTHER" id="PTHR42877">
    <property type="entry name" value="L-ORNITHINE N(5)-MONOOXYGENASE-RELATED"/>
    <property type="match status" value="1"/>
</dbReference>
<proteinExistence type="inferred from homology"/>
<dbReference type="GO" id="GO:0050661">
    <property type="term" value="F:NADP binding"/>
    <property type="evidence" value="ECO:0007669"/>
    <property type="project" value="InterPro"/>
</dbReference>
<gene>
    <name evidence="6" type="ORF">AB675_1721</name>
</gene>
<keyword evidence="4" id="KW-0274">FAD</keyword>
<dbReference type="Proteomes" id="UP000038010">
    <property type="component" value="Unassembled WGS sequence"/>
</dbReference>
<name>A0A0N0NPI9_9EURO</name>
<dbReference type="SUPFAM" id="SSF51905">
    <property type="entry name" value="FAD/NAD(P)-binding domain"/>
    <property type="match status" value="3"/>
</dbReference>
<keyword evidence="7" id="KW-1185">Reference proteome</keyword>
<comment type="caution">
    <text evidence="6">The sequence shown here is derived from an EMBL/GenBank/DDBJ whole genome shotgun (WGS) entry which is preliminary data.</text>
</comment>